<evidence type="ECO:0000313" key="2">
    <source>
        <dbReference type="EMBL" id="HIJ99974.1"/>
    </source>
</evidence>
<keyword evidence="1" id="KW-1133">Transmembrane helix</keyword>
<accession>A0A832X5N8</accession>
<gene>
    <name evidence="2" type="ORF">H1016_00360</name>
</gene>
<dbReference type="EMBL" id="DVAB01000004">
    <property type="protein sequence ID" value="HIJ99974.1"/>
    <property type="molecule type" value="Genomic_DNA"/>
</dbReference>
<dbReference type="AlphaFoldDB" id="A0A832X5N8"/>
<evidence type="ECO:0000256" key="1">
    <source>
        <dbReference type="SAM" id="Phobius"/>
    </source>
</evidence>
<comment type="caution">
    <text evidence="2">The sequence shown here is derived from an EMBL/GenBank/DDBJ whole genome shotgun (WGS) entry which is preliminary data.</text>
</comment>
<keyword evidence="1" id="KW-0472">Membrane</keyword>
<organism evidence="2 3">
    <name type="scientific">Candidatus Naiadarchaeum limnaeum</name>
    <dbReference type="NCBI Taxonomy" id="2756139"/>
    <lineage>
        <taxon>Archaea</taxon>
        <taxon>Candidatus Undinarchaeota</taxon>
        <taxon>Candidatus Undinarchaeia</taxon>
        <taxon>Candidatus Naiadarchaeales</taxon>
        <taxon>Candidatus Naiadarchaeaceae</taxon>
        <taxon>Candidatus Naiadarchaeum</taxon>
    </lineage>
</organism>
<evidence type="ECO:0000313" key="3">
    <source>
        <dbReference type="Proteomes" id="UP000646946"/>
    </source>
</evidence>
<keyword evidence="1" id="KW-0812">Transmembrane</keyword>
<reference evidence="2 3" key="1">
    <citation type="journal article" name="Nat. Commun.">
        <title>Undinarchaeota illuminate DPANN phylogeny and the impact of gene transfer on archaeal evolution.</title>
        <authorList>
            <person name="Dombrowski N."/>
            <person name="Williams T.A."/>
            <person name="Sun J."/>
            <person name="Woodcroft B.J."/>
            <person name="Lee J.H."/>
            <person name="Minh B.Q."/>
            <person name="Rinke C."/>
            <person name="Spang A."/>
        </authorList>
    </citation>
    <scope>NUCLEOTIDE SEQUENCE [LARGE SCALE GENOMIC DNA]</scope>
    <source>
        <strain evidence="2">MAG_bin1129</strain>
    </source>
</reference>
<dbReference type="Proteomes" id="UP000646946">
    <property type="component" value="Unassembled WGS sequence"/>
</dbReference>
<name>A0A832X5N8_9ARCH</name>
<sequence>MRVKILILALVLALVLGAFVVSAQDTRRADKEKPCVAQPDQNLGIAAITEGIGFIMAGGLGPILMLVIAFIIGLLVSHAFWSTF</sequence>
<proteinExistence type="predicted"/>
<keyword evidence="3" id="KW-1185">Reference proteome</keyword>
<protein>
    <submittedName>
        <fullName evidence="2">Uncharacterized protein</fullName>
    </submittedName>
</protein>
<feature type="transmembrane region" description="Helical" evidence="1">
    <location>
        <begin position="63"/>
        <end position="81"/>
    </location>
</feature>